<evidence type="ECO:0000313" key="2">
    <source>
        <dbReference type="EMBL" id="GJD92899.1"/>
    </source>
</evidence>
<gene>
    <name evidence="2" type="ORF">OCOJLMKI_0082</name>
</gene>
<feature type="region of interest" description="Disordered" evidence="1">
    <location>
        <begin position="196"/>
        <end position="253"/>
    </location>
</feature>
<keyword evidence="3" id="KW-1185">Reference proteome</keyword>
<protein>
    <submittedName>
        <fullName evidence="2">Uncharacterized protein</fullName>
    </submittedName>
</protein>
<reference evidence="2" key="1">
    <citation type="journal article" date="2021" name="Front. Microbiol.">
        <title>Comprehensive Comparative Genomics and Phenotyping of Methylobacterium Species.</title>
        <authorList>
            <person name="Alessa O."/>
            <person name="Ogura Y."/>
            <person name="Fujitani Y."/>
            <person name="Takami H."/>
            <person name="Hayashi T."/>
            <person name="Sahin N."/>
            <person name="Tani A."/>
        </authorList>
    </citation>
    <scope>NUCLEOTIDE SEQUENCE</scope>
    <source>
        <strain evidence="2">DSM 19015</strain>
    </source>
</reference>
<feature type="compositionally biased region" description="Basic and acidic residues" evidence="1">
    <location>
        <begin position="196"/>
        <end position="221"/>
    </location>
</feature>
<comment type="caution">
    <text evidence="2">The sequence shown here is derived from an EMBL/GenBank/DDBJ whole genome shotgun (WGS) entry which is preliminary data.</text>
</comment>
<evidence type="ECO:0000313" key="3">
    <source>
        <dbReference type="Proteomes" id="UP001055125"/>
    </source>
</evidence>
<name>A0ABQ4RRR7_9HYPH</name>
<dbReference type="Proteomes" id="UP001055125">
    <property type="component" value="Unassembled WGS sequence"/>
</dbReference>
<evidence type="ECO:0000256" key="1">
    <source>
        <dbReference type="SAM" id="MobiDB-lite"/>
    </source>
</evidence>
<proteinExistence type="predicted"/>
<reference evidence="2" key="2">
    <citation type="submission" date="2021-08" db="EMBL/GenBank/DDBJ databases">
        <authorList>
            <person name="Tani A."/>
            <person name="Ola A."/>
            <person name="Ogura Y."/>
            <person name="Katsura K."/>
            <person name="Hayashi T."/>
        </authorList>
    </citation>
    <scope>NUCLEOTIDE SEQUENCE</scope>
    <source>
        <strain evidence="2">DSM 19015</strain>
    </source>
</reference>
<dbReference type="RefSeq" id="WP_238241979.1">
    <property type="nucleotide sequence ID" value="NZ_BPQP01000001.1"/>
</dbReference>
<dbReference type="EMBL" id="BPQP01000001">
    <property type="protein sequence ID" value="GJD92899.1"/>
    <property type="molecule type" value="Genomic_DNA"/>
</dbReference>
<organism evidence="2 3">
    <name type="scientific">Methylobacterium iners</name>
    <dbReference type="NCBI Taxonomy" id="418707"/>
    <lineage>
        <taxon>Bacteria</taxon>
        <taxon>Pseudomonadati</taxon>
        <taxon>Pseudomonadota</taxon>
        <taxon>Alphaproteobacteria</taxon>
        <taxon>Hyphomicrobiales</taxon>
        <taxon>Methylobacteriaceae</taxon>
        <taxon>Methylobacterium</taxon>
    </lineage>
</organism>
<accession>A0ABQ4RRR7</accession>
<sequence>MQTAGAVATVKRLELEATISAFHGRLEPHPVLPHRFCVPRGAAPTTQERQQLCDVRARLEAQLEPCHDELAIEAVVGQYLLGYEQGRGGSDLNTAALNGRYVKALSGFPLAAIQAAVDRLDSARPLIPRKPTFRPNPAEMAEEVRAGTIAVRARLVHVRQVLEAEVYDPPTEAQKAKVAAAAAEFLKTRRVPLDDRGDAFNDGRTIEHEPVPGRAEERERQALAQQLAGLREAGTDPGLGRLMSNLDRRQAAR</sequence>